<gene>
    <name evidence="2" type="ORF">CWI75_10590</name>
</gene>
<comment type="caution">
    <text evidence="2">The sequence shown here is derived from an EMBL/GenBank/DDBJ whole genome shotgun (WGS) entry which is preliminary data.</text>
</comment>
<keyword evidence="3" id="KW-1185">Reference proteome</keyword>
<name>A0A2N5Y1E2_9GAMM</name>
<feature type="transmembrane region" description="Helical" evidence="1">
    <location>
        <begin position="88"/>
        <end position="106"/>
    </location>
</feature>
<protein>
    <submittedName>
        <fullName evidence="2">Uncharacterized protein</fullName>
    </submittedName>
</protein>
<evidence type="ECO:0000313" key="2">
    <source>
        <dbReference type="EMBL" id="PLW82220.1"/>
    </source>
</evidence>
<keyword evidence="1" id="KW-0812">Transmembrane</keyword>
<dbReference type="EMBL" id="PKLZ01000008">
    <property type="protein sequence ID" value="PLW82220.1"/>
    <property type="molecule type" value="Genomic_DNA"/>
</dbReference>
<dbReference type="OrthoDB" id="5740460at2"/>
<dbReference type="Proteomes" id="UP000234845">
    <property type="component" value="Unassembled WGS sequence"/>
</dbReference>
<feature type="transmembrane region" description="Helical" evidence="1">
    <location>
        <begin position="36"/>
        <end position="53"/>
    </location>
</feature>
<reference evidence="3" key="1">
    <citation type="submission" date="2017-11" db="EMBL/GenBank/DDBJ databases">
        <title>The draft genome sequence of Chromatocurvus sp. F02.</title>
        <authorList>
            <person name="Du Z.-J."/>
            <person name="Chang Y.-Q."/>
        </authorList>
    </citation>
    <scope>NUCLEOTIDE SEQUENCE [LARGE SCALE GENOMIC DNA]</scope>
    <source>
        <strain evidence="3">F02</strain>
    </source>
</reference>
<organism evidence="2 3">
    <name type="scientific">Kineobactrum sediminis</name>
    <dbReference type="NCBI Taxonomy" id="1905677"/>
    <lineage>
        <taxon>Bacteria</taxon>
        <taxon>Pseudomonadati</taxon>
        <taxon>Pseudomonadota</taxon>
        <taxon>Gammaproteobacteria</taxon>
        <taxon>Cellvibrionales</taxon>
        <taxon>Halieaceae</taxon>
        <taxon>Kineobactrum</taxon>
    </lineage>
</organism>
<proteinExistence type="predicted"/>
<keyword evidence="1" id="KW-0472">Membrane</keyword>
<keyword evidence="1" id="KW-1133">Transmembrane helix</keyword>
<sequence>MAGEGGYLAAMLIYIGAALIALLAMAWWLRHSWRPVWIWLLVLVGAALLLTPAYPHEGITTLAPALVVAAFQLLTAGPEAAQHAFRPLAVALGLAVLITLFLRLVLLRNGRETTAGRS</sequence>
<accession>A0A2N5Y1E2</accession>
<evidence type="ECO:0000256" key="1">
    <source>
        <dbReference type="SAM" id="Phobius"/>
    </source>
</evidence>
<feature type="transmembrane region" description="Helical" evidence="1">
    <location>
        <begin position="6"/>
        <end position="29"/>
    </location>
</feature>
<dbReference type="RefSeq" id="WP_101521472.1">
    <property type="nucleotide sequence ID" value="NZ_PKLZ01000008.1"/>
</dbReference>
<evidence type="ECO:0000313" key="3">
    <source>
        <dbReference type="Proteomes" id="UP000234845"/>
    </source>
</evidence>
<dbReference type="AlphaFoldDB" id="A0A2N5Y1E2"/>